<proteinExistence type="predicted"/>
<feature type="non-terminal residue" evidence="2">
    <location>
        <position position="132"/>
    </location>
</feature>
<organism evidence="2">
    <name type="scientific">Fusarium oxysporum (strain Fo5176)</name>
    <name type="common">Fusarium vascular wilt</name>
    <dbReference type="NCBI Taxonomy" id="660025"/>
    <lineage>
        <taxon>Eukaryota</taxon>
        <taxon>Fungi</taxon>
        <taxon>Dikarya</taxon>
        <taxon>Ascomycota</taxon>
        <taxon>Pezizomycotina</taxon>
        <taxon>Sordariomycetes</taxon>
        <taxon>Hypocreomycetidae</taxon>
        <taxon>Hypocreales</taxon>
        <taxon>Nectriaceae</taxon>
        <taxon>Fusarium</taxon>
        <taxon>Fusarium oxysporum species complex</taxon>
    </lineage>
</organism>
<comment type="caution">
    <text evidence="2">The sequence shown here is derived from an EMBL/GenBank/DDBJ whole genome shotgun (WGS) entry which is preliminary data.</text>
</comment>
<name>F9F2X0_FUSOF</name>
<protein>
    <submittedName>
        <fullName evidence="2">Uncharacterized protein</fullName>
    </submittedName>
</protein>
<sequence length="132" mass="14335">MSSSPWASKEAAAFPDGTTDYEPLRSNTKDDPGRVHIADTPMTWSDIHLHINWLNTILIVSLFPSLDLSLPTGFLSTSIPASGPSFSISTPVLESLLVRYHRLWAHTSYKATTPLKIYLAAVGAGAIQGSIR</sequence>
<reference evidence="2" key="1">
    <citation type="journal article" date="2012" name="Mol. Plant Microbe Interact.">
        <title>A highly conserved effector in Fusarium oxysporum is required for full virulence on Arabidopsis.</title>
        <authorList>
            <person name="Thatcher L.F."/>
            <person name="Gardiner D.M."/>
            <person name="Kazan K."/>
            <person name="Manners J."/>
        </authorList>
    </citation>
    <scope>NUCLEOTIDE SEQUENCE [LARGE SCALE GENOMIC DNA]</scope>
    <source>
        <strain evidence="2">Fo5176</strain>
    </source>
</reference>
<feature type="region of interest" description="Disordered" evidence="1">
    <location>
        <begin position="1"/>
        <end position="32"/>
    </location>
</feature>
<accession>F9F2X0</accession>
<gene>
    <name evidence="2" type="ORF">FOXB_00745</name>
</gene>
<dbReference type="EMBL" id="AFQF01000219">
    <property type="protein sequence ID" value="EGU88737.1"/>
    <property type="molecule type" value="Genomic_DNA"/>
</dbReference>
<evidence type="ECO:0000256" key="1">
    <source>
        <dbReference type="SAM" id="MobiDB-lite"/>
    </source>
</evidence>
<evidence type="ECO:0000313" key="2">
    <source>
        <dbReference type="EMBL" id="EGU88737.1"/>
    </source>
</evidence>
<dbReference type="AlphaFoldDB" id="F9F2X0"/>
<dbReference type="STRING" id="660025.F9F2X0"/>